<evidence type="ECO:0000256" key="3">
    <source>
        <dbReference type="ARBA" id="ARBA00022729"/>
    </source>
</evidence>
<keyword evidence="4" id="KW-1133">Transmembrane helix</keyword>
<evidence type="ECO:0000256" key="1">
    <source>
        <dbReference type="ARBA" id="ARBA00004479"/>
    </source>
</evidence>
<dbReference type="PANTHER" id="PTHR15583:SF12">
    <property type="entry name" value="INTERLEUKIN-17 RECEPTOR C"/>
    <property type="match status" value="1"/>
</dbReference>
<name>A0A9D3LT20_ANGAN</name>
<evidence type="ECO:0000256" key="7">
    <source>
        <dbReference type="ARBA" id="ARBA00023180"/>
    </source>
</evidence>
<feature type="signal peptide" evidence="8">
    <location>
        <begin position="1"/>
        <end position="23"/>
    </location>
</feature>
<keyword evidence="6" id="KW-0675">Receptor</keyword>
<dbReference type="Gene3D" id="3.40.50.11530">
    <property type="match status" value="1"/>
</dbReference>
<dbReference type="GO" id="GO:0030368">
    <property type="term" value="F:interleukin-17 receptor activity"/>
    <property type="evidence" value="ECO:0007669"/>
    <property type="project" value="InterPro"/>
</dbReference>
<organism evidence="10 11">
    <name type="scientific">Anguilla anguilla</name>
    <name type="common">European freshwater eel</name>
    <name type="synonym">Muraena anguilla</name>
    <dbReference type="NCBI Taxonomy" id="7936"/>
    <lineage>
        <taxon>Eukaryota</taxon>
        <taxon>Metazoa</taxon>
        <taxon>Chordata</taxon>
        <taxon>Craniata</taxon>
        <taxon>Vertebrata</taxon>
        <taxon>Euteleostomi</taxon>
        <taxon>Actinopterygii</taxon>
        <taxon>Neopterygii</taxon>
        <taxon>Teleostei</taxon>
        <taxon>Anguilliformes</taxon>
        <taxon>Anguillidae</taxon>
        <taxon>Anguilla</taxon>
    </lineage>
</organism>
<sequence length="665" mass="73661">MTLSRDQLAVGLLYLSWSLWASAAVLEKIEFDEVPCVTCEKGLIGCRVEDEVIQRPDSDYVYVRKLDAGAFLCCRRGKDCRPCLRIQTHITSNGLLDDSQLSGNDDDEQAPEEGFVSLCCNIPNGWPVCKRVEFKLPPPALEEHRNTEAEFSLSLLVFDKIYFGSQVLVSAQTQNQTIIIPSESDVCSSELRAYVQECSVPPLQTVIDKEKKVALLKLDQEDIKSTSPVEICQKYGEAGECRYQKWNGTNISIPLDSVAFCLCFQVRRRDGGLAWETCPFWSSREFLERTWKRVQVSIAPAQTNIGKPALAWKLTASCRLEAELWLCRMGEVGQECREVEGSRQQVENRSWEDWQTDLQGHWVKGEFLSIVPHPSLCVQVQVNGMDRPLDPKCPFSTSRRRWIFPVVLSALMICMAVLGACRLHSSVKDWVSRWWKGNGVRGAVCKREVVLLCPPDLDPTLAALVSRLGTALRTLGFGVTADLWSRAELGALGPVPWLHGQLDRLGRAGGQVVLILTRAAWEKVGQWGGAAGGAKEKEQGMSPYADVFSAALNCLLADQLQGGSKGRFTLVHFEALPSPSFGKGSLEPLSLHGLQPYALPLQSLPFLMELTGQSLVGLWPASRVLDRALRGHGEESTGPGDTGEAMALMGIHMSQTQMDWLKDTP</sequence>
<dbReference type="Proteomes" id="UP001044222">
    <property type="component" value="Chromosome 14"/>
</dbReference>
<keyword evidence="7" id="KW-0325">Glycoprotein</keyword>
<dbReference type="GO" id="GO:0016020">
    <property type="term" value="C:membrane"/>
    <property type="evidence" value="ECO:0007669"/>
    <property type="project" value="UniProtKB-SubCell"/>
</dbReference>
<feature type="chain" id="PRO_5039236742" description="SEFIR domain-containing protein" evidence="8">
    <location>
        <begin position="24"/>
        <end position="665"/>
    </location>
</feature>
<evidence type="ECO:0000256" key="8">
    <source>
        <dbReference type="SAM" id="SignalP"/>
    </source>
</evidence>
<dbReference type="OMA" id="NSCTHAQ"/>
<keyword evidence="11" id="KW-1185">Reference proteome</keyword>
<comment type="caution">
    <text evidence="10">The sequence shown here is derived from an EMBL/GenBank/DDBJ whole genome shotgun (WGS) entry which is preliminary data.</text>
</comment>
<evidence type="ECO:0000256" key="2">
    <source>
        <dbReference type="ARBA" id="ARBA00022692"/>
    </source>
</evidence>
<reference evidence="10" key="1">
    <citation type="submission" date="2021-01" db="EMBL/GenBank/DDBJ databases">
        <title>A chromosome-scale assembly of European eel, Anguilla anguilla.</title>
        <authorList>
            <person name="Henkel C."/>
            <person name="Jong-Raadsen S.A."/>
            <person name="Dufour S."/>
            <person name="Weltzien F.-A."/>
            <person name="Palstra A.P."/>
            <person name="Pelster B."/>
            <person name="Spaink H.P."/>
            <person name="Van Den Thillart G.E."/>
            <person name="Jansen H."/>
            <person name="Zahm M."/>
            <person name="Klopp C."/>
            <person name="Cedric C."/>
            <person name="Louis A."/>
            <person name="Berthelot C."/>
            <person name="Parey E."/>
            <person name="Roest Crollius H."/>
            <person name="Montfort J."/>
            <person name="Robinson-Rechavi M."/>
            <person name="Bucao C."/>
            <person name="Bouchez O."/>
            <person name="Gislard M."/>
            <person name="Lluch J."/>
            <person name="Milhes M."/>
            <person name="Lampietro C."/>
            <person name="Lopez Roques C."/>
            <person name="Donnadieu C."/>
            <person name="Braasch I."/>
            <person name="Desvignes T."/>
            <person name="Postlethwait J."/>
            <person name="Bobe J."/>
            <person name="Guiguen Y."/>
            <person name="Dirks R."/>
        </authorList>
    </citation>
    <scope>NUCLEOTIDE SEQUENCE</scope>
    <source>
        <strain evidence="10">Tag_6206</strain>
        <tissue evidence="10">Liver</tissue>
    </source>
</reference>
<evidence type="ECO:0000256" key="4">
    <source>
        <dbReference type="ARBA" id="ARBA00022989"/>
    </source>
</evidence>
<feature type="domain" description="SEFIR" evidence="9">
    <location>
        <begin position="452"/>
        <end position="575"/>
    </location>
</feature>
<evidence type="ECO:0000256" key="6">
    <source>
        <dbReference type="ARBA" id="ARBA00023170"/>
    </source>
</evidence>
<dbReference type="Pfam" id="PF08357">
    <property type="entry name" value="SEFIR"/>
    <property type="match status" value="1"/>
</dbReference>
<evidence type="ECO:0000256" key="5">
    <source>
        <dbReference type="ARBA" id="ARBA00023136"/>
    </source>
</evidence>
<dbReference type="EMBL" id="JAFIRN010000014">
    <property type="protein sequence ID" value="KAG5835911.1"/>
    <property type="molecule type" value="Genomic_DNA"/>
</dbReference>
<gene>
    <name evidence="10" type="ORF">ANANG_G00249020</name>
</gene>
<keyword evidence="3 8" id="KW-0732">Signal</keyword>
<evidence type="ECO:0000313" key="11">
    <source>
        <dbReference type="Proteomes" id="UP001044222"/>
    </source>
</evidence>
<accession>A0A9D3LT20</accession>
<protein>
    <recommendedName>
        <fullName evidence="9">SEFIR domain-containing protein</fullName>
    </recommendedName>
</protein>
<dbReference type="PANTHER" id="PTHR15583">
    <property type="entry name" value="INTERLEUKIN-17 RECEPTOR"/>
    <property type="match status" value="1"/>
</dbReference>
<dbReference type="InterPro" id="IPR013568">
    <property type="entry name" value="SEFIR_dom"/>
</dbReference>
<evidence type="ECO:0000313" key="10">
    <source>
        <dbReference type="EMBL" id="KAG5835911.1"/>
    </source>
</evidence>
<evidence type="ECO:0000259" key="9">
    <source>
        <dbReference type="Pfam" id="PF08357"/>
    </source>
</evidence>
<dbReference type="InterPro" id="IPR039465">
    <property type="entry name" value="IL-17_rcpt-like"/>
</dbReference>
<comment type="subcellular location">
    <subcellularLocation>
        <location evidence="1">Membrane</location>
        <topology evidence="1">Single-pass type I membrane protein</topology>
    </subcellularLocation>
</comment>
<keyword evidence="2" id="KW-0812">Transmembrane</keyword>
<dbReference type="AlphaFoldDB" id="A0A9D3LT20"/>
<proteinExistence type="predicted"/>
<keyword evidence="5" id="KW-0472">Membrane</keyword>